<reference evidence="1" key="1">
    <citation type="submission" date="2022-06" db="EMBL/GenBank/DDBJ databases">
        <authorList>
            <person name="Berger JAMES D."/>
            <person name="Berger JAMES D."/>
        </authorList>
    </citation>
    <scope>NUCLEOTIDE SEQUENCE [LARGE SCALE GENOMIC DNA]</scope>
</reference>
<evidence type="ECO:0000313" key="2">
    <source>
        <dbReference type="WBParaSite" id="TREG1_114600.1"/>
    </source>
</evidence>
<reference evidence="2" key="2">
    <citation type="submission" date="2023-11" db="UniProtKB">
        <authorList>
            <consortium name="WormBaseParasite"/>
        </authorList>
    </citation>
    <scope>IDENTIFICATION</scope>
</reference>
<keyword evidence="1" id="KW-1185">Reference proteome</keyword>
<accession>A0A183W068</accession>
<dbReference type="AlphaFoldDB" id="A0A183W068"/>
<protein>
    <submittedName>
        <fullName evidence="2">Hydrolase</fullName>
    </submittedName>
</protein>
<evidence type="ECO:0000313" key="1">
    <source>
        <dbReference type="Proteomes" id="UP000050795"/>
    </source>
</evidence>
<sequence length="89" mass="10875">MSNIIDVKLGRKLKDYPQEALKHRNDNKHNEHELPYQAAFQKNLHQLYVFPSHRRIGQHSEYTEEYTKIKLELFLDQDKQVKWKQIEQE</sequence>
<organism evidence="1 2">
    <name type="scientific">Trichobilharzia regenti</name>
    <name type="common">Nasal bird schistosome</name>
    <dbReference type="NCBI Taxonomy" id="157069"/>
    <lineage>
        <taxon>Eukaryota</taxon>
        <taxon>Metazoa</taxon>
        <taxon>Spiralia</taxon>
        <taxon>Lophotrochozoa</taxon>
        <taxon>Platyhelminthes</taxon>
        <taxon>Trematoda</taxon>
        <taxon>Digenea</taxon>
        <taxon>Strigeidida</taxon>
        <taxon>Schistosomatoidea</taxon>
        <taxon>Schistosomatidae</taxon>
        <taxon>Trichobilharzia</taxon>
    </lineage>
</organism>
<name>A0A183W068_TRIRE</name>
<dbReference type="Proteomes" id="UP000050795">
    <property type="component" value="Unassembled WGS sequence"/>
</dbReference>
<proteinExistence type="predicted"/>
<dbReference type="WBParaSite" id="TREG1_114600.1">
    <property type="protein sequence ID" value="TREG1_114600.1"/>
    <property type="gene ID" value="TREG1_114600"/>
</dbReference>